<evidence type="ECO:0000313" key="2">
    <source>
        <dbReference type="EMBL" id="KAH7299388.1"/>
    </source>
</evidence>
<accession>A0A8T2RV65</accession>
<proteinExistence type="predicted"/>
<keyword evidence="3" id="KW-1185">Reference proteome</keyword>
<protein>
    <submittedName>
        <fullName evidence="2">Uncharacterized protein</fullName>
    </submittedName>
</protein>
<sequence>MSCMWRIFLILLLNSPCHLRLLRFVFAGRVLASQALSCIDLDVIG</sequence>
<dbReference type="Proteomes" id="UP000825935">
    <property type="component" value="Chromosome 24"/>
</dbReference>
<reference evidence="2" key="1">
    <citation type="submission" date="2021-08" db="EMBL/GenBank/DDBJ databases">
        <title>WGS assembly of Ceratopteris richardii.</title>
        <authorList>
            <person name="Marchant D.B."/>
            <person name="Chen G."/>
            <person name="Jenkins J."/>
            <person name="Shu S."/>
            <person name="Leebens-Mack J."/>
            <person name="Grimwood J."/>
            <person name="Schmutz J."/>
            <person name="Soltis P."/>
            <person name="Soltis D."/>
            <person name="Chen Z.-H."/>
        </authorList>
    </citation>
    <scope>NUCLEOTIDE SEQUENCE</scope>
    <source>
        <strain evidence="2">Whitten #5841</strain>
        <tissue evidence="2">Leaf</tissue>
    </source>
</reference>
<comment type="caution">
    <text evidence="2">The sequence shown here is derived from an EMBL/GenBank/DDBJ whole genome shotgun (WGS) entry which is preliminary data.</text>
</comment>
<keyword evidence="1" id="KW-0732">Signal</keyword>
<feature type="chain" id="PRO_5035835625" evidence="1">
    <location>
        <begin position="20"/>
        <end position="45"/>
    </location>
</feature>
<dbReference type="AlphaFoldDB" id="A0A8T2RV65"/>
<evidence type="ECO:0000256" key="1">
    <source>
        <dbReference type="SAM" id="SignalP"/>
    </source>
</evidence>
<feature type="signal peptide" evidence="1">
    <location>
        <begin position="1"/>
        <end position="19"/>
    </location>
</feature>
<name>A0A8T2RV65_CERRI</name>
<evidence type="ECO:0000313" key="3">
    <source>
        <dbReference type="Proteomes" id="UP000825935"/>
    </source>
</evidence>
<organism evidence="2 3">
    <name type="scientific">Ceratopteris richardii</name>
    <name type="common">Triangle waterfern</name>
    <dbReference type="NCBI Taxonomy" id="49495"/>
    <lineage>
        <taxon>Eukaryota</taxon>
        <taxon>Viridiplantae</taxon>
        <taxon>Streptophyta</taxon>
        <taxon>Embryophyta</taxon>
        <taxon>Tracheophyta</taxon>
        <taxon>Polypodiopsida</taxon>
        <taxon>Polypodiidae</taxon>
        <taxon>Polypodiales</taxon>
        <taxon>Pteridineae</taxon>
        <taxon>Pteridaceae</taxon>
        <taxon>Parkerioideae</taxon>
        <taxon>Ceratopteris</taxon>
    </lineage>
</organism>
<gene>
    <name evidence="2" type="ORF">KP509_24G009000</name>
</gene>
<dbReference type="EMBL" id="CM035429">
    <property type="protein sequence ID" value="KAH7299388.1"/>
    <property type="molecule type" value="Genomic_DNA"/>
</dbReference>